<dbReference type="Proteomes" id="UP000244855">
    <property type="component" value="Unassembled WGS sequence"/>
</dbReference>
<protein>
    <submittedName>
        <fullName evidence="1">Uncharacterized protein</fullName>
    </submittedName>
</protein>
<dbReference type="OrthoDB" id="4951733at2759"/>
<proteinExistence type="predicted"/>
<feature type="non-terminal residue" evidence="1">
    <location>
        <position position="62"/>
    </location>
</feature>
<accession>A0A2V1D836</accession>
<reference evidence="1 2" key="1">
    <citation type="journal article" date="2018" name="Sci. Rep.">
        <title>Comparative genomics provides insights into the lifestyle and reveals functional heterogeneity of dark septate endophytic fungi.</title>
        <authorList>
            <person name="Knapp D.G."/>
            <person name="Nemeth J.B."/>
            <person name="Barry K."/>
            <person name="Hainaut M."/>
            <person name="Henrissat B."/>
            <person name="Johnson J."/>
            <person name="Kuo A."/>
            <person name="Lim J.H.P."/>
            <person name="Lipzen A."/>
            <person name="Nolan M."/>
            <person name="Ohm R.A."/>
            <person name="Tamas L."/>
            <person name="Grigoriev I.V."/>
            <person name="Spatafora J.W."/>
            <person name="Nagy L.G."/>
            <person name="Kovacs G.M."/>
        </authorList>
    </citation>
    <scope>NUCLEOTIDE SEQUENCE [LARGE SCALE GENOMIC DNA]</scope>
    <source>
        <strain evidence="1 2">DSE2036</strain>
    </source>
</reference>
<organism evidence="1 2">
    <name type="scientific">Periconia macrospinosa</name>
    <dbReference type="NCBI Taxonomy" id="97972"/>
    <lineage>
        <taxon>Eukaryota</taxon>
        <taxon>Fungi</taxon>
        <taxon>Dikarya</taxon>
        <taxon>Ascomycota</taxon>
        <taxon>Pezizomycotina</taxon>
        <taxon>Dothideomycetes</taxon>
        <taxon>Pleosporomycetidae</taxon>
        <taxon>Pleosporales</taxon>
        <taxon>Massarineae</taxon>
        <taxon>Periconiaceae</taxon>
        <taxon>Periconia</taxon>
    </lineage>
</organism>
<gene>
    <name evidence="1" type="ORF">DM02DRAFT_485799</name>
</gene>
<dbReference type="AlphaFoldDB" id="A0A2V1D836"/>
<evidence type="ECO:0000313" key="1">
    <source>
        <dbReference type="EMBL" id="PVH93319.1"/>
    </source>
</evidence>
<feature type="non-terminal residue" evidence="1">
    <location>
        <position position="1"/>
    </location>
</feature>
<evidence type="ECO:0000313" key="2">
    <source>
        <dbReference type="Proteomes" id="UP000244855"/>
    </source>
</evidence>
<dbReference type="EMBL" id="KZ805597">
    <property type="protein sequence ID" value="PVH93319.1"/>
    <property type="molecule type" value="Genomic_DNA"/>
</dbReference>
<sequence>IWLARYDQTATEAETLGVPNMAKMEIVANDFINAVYKIAPNWALTFQNQGLYDSTMTRKEII</sequence>
<keyword evidence="2" id="KW-1185">Reference proteome</keyword>
<name>A0A2V1D836_9PLEO</name>